<keyword evidence="3" id="KW-0378">Hydrolase</keyword>
<dbReference type="InterPro" id="IPR050542">
    <property type="entry name" value="Glycosyl_Hydrlase18_Chitinase"/>
</dbReference>
<dbReference type="GO" id="GO:0006032">
    <property type="term" value="P:chitin catabolic process"/>
    <property type="evidence" value="ECO:0007669"/>
    <property type="project" value="UniProtKB-KW"/>
</dbReference>
<evidence type="ECO:0000256" key="4">
    <source>
        <dbReference type="ARBA" id="ARBA00023024"/>
    </source>
</evidence>
<keyword evidence="11" id="KW-1185">Reference proteome</keyword>
<comment type="catalytic activity">
    <reaction evidence="1">
        <text>Random endo-hydrolysis of N-acetyl-beta-D-glucosaminide (1-&gt;4)-beta-linkages in chitin and chitodextrins.</text>
        <dbReference type="EC" id="3.2.1.14"/>
    </reaction>
</comment>
<keyword evidence="8" id="KW-0732">Signal</keyword>
<dbReference type="PROSITE" id="PS51910">
    <property type="entry name" value="GH18_2"/>
    <property type="match status" value="1"/>
</dbReference>
<feature type="signal peptide" evidence="8">
    <location>
        <begin position="1"/>
        <end position="27"/>
    </location>
</feature>
<evidence type="ECO:0000256" key="8">
    <source>
        <dbReference type="SAM" id="SignalP"/>
    </source>
</evidence>
<dbReference type="PANTHER" id="PTHR45708:SF21">
    <property type="entry name" value="ACIDIC ENDOCHITINASE"/>
    <property type="match status" value="1"/>
</dbReference>
<evidence type="ECO:0000256" key="3">
    <source>
        <dbReference type="ARBA" id="ARBA00022801"/>
    </source>
</evidence>
<dbReference type="Gene3D" id="3.20.20.80">
    <property type="entry name" value="Glycosidases"/>
    <property type="match status" value="2"/>
</dbReference>
<comment type="caution">
    <text evidence="10">The sequence shown here is derived from an EMBL/GenBank/DDBJ whole genome shotgun (WGS) entry which is preliminary data.</text>
</comment>
<dbReference type="InterPro" id="IPR017853">
    <property type="entry name" value="GH"/>
</dbReference>
<dbReference type="GO" id="GO:0000272">
    <property type="term" value="P:polysaccharide catabolic process"/>
    <property type="evidence" value="ECO:0007669"/>
    <property type="project" value="UniProtKB-KW"/>
</dbReference>
<accession>A0AAD7Q3H4</accession>
<dbReference type="GO" id="GO:0005576">
    <property type="term" value="C:extracellular region"/>
    <property type="evidence" value="ECO:0007669"/>
    <property type="project" value="TreeGrafter"/>
</dbReference>
<organism evidence="10 11">
    <name type="scientific">Quillaja saponaria</name>
    <name type="common">Soap bark tree</name>
    <dbReference type="NCBI Taxonomy" id="32244"/>
    <lineage>
        <taxon>Eukaryota</taxon>
        <taxon>Viridiplantae</taxon>
        <taxon>Streptophyta</taxon>
        <taxon>Embryophyta</taxon>
        <taxon>Tracheophyta</taxon>
        <taxon>Spermatophyta</taxon>
        <taxon>Magnoliopsida</taxon>
        <taxon>eudicotyledons</taxon>
        <taxon>Gunneridae</taxon>
        <taxon>Pentapetalae</taxon>
        <taxon>rosids</taxon>
        <taxon>fabids</taxon>
        <taxon>Fabales</taxon>
        <taxon>Quillajaceae</taxon>
        <taxon>Quillaja</taxon>
    </lineage>
</organism>
<dbReference type="GO" id="GO:0008843">
    <property type="term" value="F:endochitinase activity"/>
    <property type="evidence" value="ECO:0007669"/>
    <property type="project" value="UniProtKB-EC"/>
</dbReference>
<dbReference type="PANTHER" id="PTHR45708">
    <property type="entry name" value="ENDOCHITINASE"/>
    <property type="match status" value="1"/>
</dbReference>
<dbReference type="EMBL" id="JARAOO010000003">
    <property type="protein sequence ID" value="KAJ7974104.1"/>
    <property type="molecule type" value="Genomic_DNA"/>
</dbReference>
<evidence type="ECO:0000256" key="2">
    <source>
        <dbReference type="ARBA" id="ARBA00012729"/>
    </source>
</evidence>
<evidence type="ECO:0000313" key="10">
    <source>
        <dbReference type="EMBL" id="KAJ7974104.1"/>
    </source>
</evidence>
<keyword evidence="7" id="KW-0624">Polysaccharide degradation</keyword>
<evidence type="ECO:0000256" key="1">
    <source>
        <dbReference type="ARBA" id="ARBA00000822"/>
    </source>
</evidence>
<evidence type="ECO:0000256" key="7">
    <source>
        <dbReference type="ARBA" id="ARBA00023326"/>
    </source>
</evidence>
<dbReference type="EC" id="3.2.1.14" evidence="2"/>
<feature type="domain" description="GH18" evidence="9">
    <location>
        <begin position="1"/>
        <end position="180"/>
    </location>
</feature>
<keyword evidence="6" id="KW-0326">Glycosidase</keyword>
<dbReference type="InterPro" id="IPR001223">
    <property type="entry name" value="Glyco_hydro18_cat"/>
</dbReference>
<evidence type="ECO:0000259" key="9">
    <source>
        <dbReference type="PROSITE" id="PS51910"/>
    </source>
</evidence>
<dbReference type="Proteomes" id="UP001163823">
    <property type="component" value="Chromosome 3"/>
</dbReference>
<keyword evidence="4" id="KW-0146">Chitin degradation</keyword>
<evidence type="ECO:0000256" key="6">
    <source>
        <dbReference type="ARBA" id="ARBA00023295"/>
    </source>
</evidence>
<gene>
    <name evidence="10" type="ORF">O6P43_004227</name>
</gene>
<dbReference type="KEGG" id="qsa:O6P43_004227"/>
<dbReference type="SUPFAM" id="SSF51445">
    <property type="entry name" value="(Trans)glycosidases"/>
    <property type="match status" value="2"/>
</dbReference>
<sequence>MASRKENSVLLLSLLLIISLFTSYSAGIAIYWGQFTAEDTLANTCATGNYQFVNIAFLSQFGNGLQTPVLNLAGHCDPRTNVWVQFYNNPMAQCQYGGNTNDLLNSWNKWITIQAKQVFLGLPAAPDKQAAPNGGFIPADVLNSQVLPTIKTSAKYGGVMLWNRYFDIQNGYSNSIKSSV</sequence>
<evidence type="ECO:0000313" key="11">
    <source>
        <dbReference type="Proteomes" id="UP001163823"/>
    </source>
</evidence>
<proteinExistence type="predicted"/>
<evidence type="ECO:0000256" key="5">
    <source>
        <dbReference type="ARBA" id="ARBA00023277"/>
    </source>
</evidence>
<reference evidence="10" key="1">
    <citation type="journal article" date="2023" name="Science">
        <title>Elucidation of the pathway for biosynthesis of saponin adjuvants from the soapbark tree.</title>
        <authorList>
            <person name="Reed J."/>
            <person name="Orme A."/>
            <person name="El-Demerdash A."/>
            <person name="Owen C."/>
            <person name="Martin L.B.B."/>
            <person name="Misra R.C."/>
            <person name="Kikuchi S."/>
            <person name="Rejzek M."/>
            <person name="Martin A.C."/>
            <person name="Harkess A."/>
            <person name="Leebens-Mack J."/>
            <person name="Louveau T."/>
            <person name="Stephenson M.J."/>
            <person name="Osbourn A."/>
        </authorList>
    </citation>
    <scope>NUCLEOTIDE SEQUENCE</scope>
    <source>
        <strain evidence="10">S10</strain>
    </source>
</reference>
<name>A0AAD7Q3H4_QUISA</name>
<protein>
    <recommendedName>
        <fullName evidence="2">chitinase</fullName>
        <ecNumber evidence="2">3.2.1.14</ecNumber>
    </recommendedName>
</protein>
<keyword evidence="5" id="KW-0119">Carbohydrate metabolism</keyword>
<feature type="chain" id="PRO_5042047630" description="chitinase" evidence="8">
    <location>
        <begin position="28"/>
        <end position="180"/>
    </location>
</feature>
<dbReference type="AlphaFoldDB" id="A0AAD7Q3H4"/>